<keyword evidence="1" id="KW-0489">Methyltransferase</keyword>
<name>A0A318JQE2_9BURK</name>
<dbReference type="GO" id="GO:0008168">
    <property type="term" value="F:methyltransferase activity"/>
    <property type="evidence" value="ECO:0007669"/>
    <property type="project" value="UniProtKB-KW"/>
</dbReference>
<dbReference type="Gene3D" id="3.40.50.150">
    <property type="entry name" value="Vaccinia Virus protein VP39"/>
    <property type="match status" value="1"/>
</dbReference>
<dbReference type="AlphaFoldDB" id="A0A318JQE2"/>
<dbReference type="RefSeq" id="WP_110256023.1">
    <property type="nucleotide sequence ID" value="NZ_QJKB01000005.1"/>
</dbReference>
<evidence type="ECO:0000313" key="2">
    <source>
        <dbReference type="Proteomes" id="UP000247792"/>
    </source>
</evidence>
<evidence type="ECO:0000313" key="1">
    <source>
        <dbReference type="EMBL" id="PXX42471.1"/>
    </source>
</evidence>
<protein>
    <submittedName>
        <fullName evidence="1">Methyltransferase family protein</fullName>
    </submittedName>
</protein>
<reference evidence="1 2" key="1">
    <citation type="submission" date="2018-05" db="EMBL/GenBank/DDBJ databases">
        <title>Genomic Encyclopedia of Type Strains, Phase IV (KMG-IV): sequencing the most valuable type-strain genomes for metagenomic binning, comparative biology and taxonomic classification.</title>
        <authorList>
            <person name="Goeker M."/>
        </authorList>
    </citation>
    <scope>NUCLEOTIDE SEQUENCE [LARGE SCALE GENOMIC DNA]</scope>
    <source>
        <strain evidence="1 2">DSM 19792</strain>
    </source>
</reference>
<dbReference type="GO" id="GO:0032259">
    <property type="term" value="P:methylation"/>
    <property type="evidence" value="ECO:0007669"/>
    <property type="project" value="UniProtKB-KW"/>
</dbReference>
<keyword evidence="2" id="KW-1185">Reference proteome</keyword>
<comment type="caution">
    <text evidence="1">The sequence shown here is derived from an EMBL/GenBank/DDBJ whole genome shotgun (WGS) entry which is preliminary data.</text>
</comment>
<sequence>MNTDKVSGTEGYAEMADYLVQQWQEISFEEHHAAVLHLLPVSPARVLDIGSGIGSDAAAFAAMGHRVVAVEPVSELRLPGIALHDSALITWLDDSLPDLSLLSVRNETFDLIMLSAVWMHLDELQRQCAMPRLASLMNASATLILSLRHGPVPAGRRMFDVSAAETIELAAQQNLEPVLHIEAASIQKLNQQSGVTWTRLAFRRATS</sequence>
<keyword evidence="1" id="KW-0808">Transferase</keyword>
<dbReference type="CDD" id="cd02440">
    <property type="entry name" value="AdoMet_MTases"/>
    <property type="match status" value="1"/>
</dbReference>
<dbReference type="EMBL" id="QJKB01000005">
    <property type="protein sequence ID" value="PXX42471.1"/>
    <property type="molecule type" value="Genomic_DNA"/>
</dbReference>
<gene>
    <name evidence="1" type="ORF">DFR42_105129</name>
</gene>
<dbReference type="InterPro" id="IPR029063">
    <property type="entry name" value="SAM-dependent_MTases_sf"/>
</dbReference>
<proteinExistence type="predicted"/>
<dbReference type="OrthoDB" id="7348755at2"/>
<dbReference type="Proteomes" id="UP000247792">
    <property type="component" value="Unassembled WGS sequence"/>
</dbReference>
<dbReference type="Pfam" id="PF13489">
    <property type="entry name" value="Methyltransf_23"/>
    <property type="match status" value="1"/>
</dbReference>
<dbReference type="SUPFAM" id="SSF53335">
    <property type="entry name" value="S-adenosyl-L-methionine-dependent methyltransferases"/>
    <property type="match status" value="1"/>
</dbReference>
<accession>A0A318JQE2</accession>
<organism evidence="1 2">
    <name type="scientific">Undibacterium pigrum</name>
    <dbReference type="NCBI Taxonomy" id="401470"/>
    <lineage>
        <taxon>Bacteria</taxon>
        <taxon>Pseudomonadati</taxon>
        <taxon>Pseudomonadota</taxon>
        <taxon>Betaproteobacteria</taxon>
        <taxon>Burkholderiales</taxon>
        <taxon>Oxalobacteraceae</taxon>
        <taxon>Undibacterium</taxon>
    </lineage>
</organism>